<dbReference type="SUPFAM" id="SSF118215">
    <property type="entry name" value="Proton glutamate symport protein"/>
    <property type="match status" value="1"/>
</dbReference>
<evidence type="ECO:0000313" key="7">
    <source>
        <dbReference type="EMBL" id="KAK3102315.1"/>
    </source>
</evidence>
<evidence type="ECO:0000313" key="8">
    <source>
        <dbReference type="Proteomes" id="UP001186944"/>
    </source>
</evidence>
<feature type="transmembrane region" description="Helical" evidence="6">
    <location>
        <begin position="85"/>
        <end position="107"/>
    </location>
</feature>
<dbReference type="PRINTS" id="PR00173">
    <property type="entry name" value="EDTRNSPORT"/>
</dbReference>
<dbReference type="InterPro" id="IPR001991">
    <property type="entry name" value="Na-dicarboxylate_symporter"/>
</dbReference>
<proteinExistence type="inferred from homology"/>
<reference evidence="7" key="1">
    <citation type="submission" date="2019-08" db="EMBL/GenBank/DDBJ databases">
        <title>The improved chromosome-level genome for the pearl oyster Pinctada fucata martensii using PacBio sequencing and Hi-C.</title>
        <authorList>
            <person name="Zheng Z."/>
        </authorList>
    </citation>
    <scope>NUCLEOTIDE SEQUENCE</scope>
    <source>
        <strain evidence="7">ZZ-2019</strain>
        <tissue evidence="7">Adductor muscle</tissue>
    </source>
</reference>
<keyword evidence="3 6" id="KW-0812">Transmembrane</keyword>
<dbReference type="Gene3D" id="1.10.3860.10">
    <property type="entry name" value="Sodium:dicarboxylate symporter"/>
    <property type="match status" value="2"/>
</dbReference>
<dbReference type="InterPro" id="IPR050746">
    <property type="entry name" value="DAACS"/>
</dbReference>
<feature type="transmembrane region" description="Helical" evidence="6">
    <location>
        <begin position="12"/>
        <end position="33"/>
    </location>
</feature>
<dbReference type="EMBL" id="VSWD01000005">
    <property type="protein sequence ID" value="KAK3102315.1"/>
    <property type="molecule type" value="Genomic_DNA"/>
</dbReference>
<feature type="transmembrane region" description="Helical" evidence="6">
    <location>
        <begin position="226"/>
        <end position="242"/>
    </location>
</feature>
<dbReference type="GO" id="GO:0005886">
    <property type="term" value="C:plasma membrane"/>
    <property type="evidence" value="ECO:0007669"/>
    <property type="project" value="TreeGrafter"/>
</dbReference>
<keyword evidence="5 6" id="KW-0472">Membrane</keyword>
<dbReference type="Pfam" id="PF00375">
    <property type="entry name" value="SDF"/>
    <property type="match status" value="1"/>
</dbReference>
<dbReference type="GO" id="GO:0015175">
    <property type="term" value="F:neutral L-amino acid transmembrane transporter activity"/>
    <property type="evidence" value="ECO:0007669"/>
    <property type="project" value="TreeGrafter"/>
</dbReference>
<evidence type="ECO:0000256" key="3">
    <source>
        <dbReference type="ARBA" id="ARBA00022692"/>
    </source>
</evidence>
<keyword evidence="6" id="KW-0769">Symport</keyword>
<name>A0AA89BZD6_PINIB</name>
<comment type="similarity">
    <text evidence="6">Belongs to the dicarboxylate/amino acid:cation symporter (DAACS) (TC 2.A.23) family.</text>
</comment>
<organism evidence="7 8">
    <name type="scientific">Pinctada imbricata</name>
    <name type="common">Atlantic pearl-oyster</name>
    <name type="synonym">Pinctada martensii</name>
    <dbReference type="NCBI Taxonomy" id="66713"/>
    <lineage>
        <taxon>Eukaryota</taxon>
        <taxon>Metazoa</taxon>
        <taxon>Spiralia</taxon>
        <taxon>Lophotrochozoa</taxon>
        <taxon>Mollusca</taxon>
        <taxon>Bivalvia</taxon>
        <taxon>Autobranchia</taxon>
        <taxon>Pteriomorphia</taxon>
        <taxon>Pterioida</taxon>
        <taxon>Pterioidea</taxon>
        <taxon>Pteriidae</taxon>
        <taxon>Pinctada</taxon>
    </lineage>
</organism>
<sequence>MKGTSRFLRNHGLLLSVILGAVIGFCFGFGLRGHTDEVTIMWLGLPGDVYMRLLKMSILPLVVSGIITGASSLNAKSSGKIGMVSIFYILITNAIGAFLGIIIFYMFKLGVIVICTLFGIATTKINEQAKKSFLDFFAAVTEVVMVVLKWVIWFSGIGVASLVAASIASVSDIKTVFKEVGLFVLAHAIGNIFLCVLWGIICFSVLKRANPLPFLLSCIKPLATAIAPPSTAIAIPVMLTTLERDHDIDKRISRFLVPLSTALVRCGSCMFITLSVLFLMTLEGKHVSVLDVFLTGDRLRTVSNLVAMMFGNILLQHICEKDLQELQDINCLENCLDISIDIDENDEKASEIIHENGKV</sequence>
<protein>
    <recommendedName>
        <fullName evidence="6">Amino acid transporter</fullName>
    </recommendedName>
</protein>
<dbReference type="PANTHER" id="PTHR11958:SF63">
    <property type="entry name" value="AMINO ACID TRANSPORTER"/>
    <property type="match status" value="1"/>
</dbReference>
<dbReference type="AlphaFoldDB" id="A0AA89BZD6"/>
<keyword evidence="8" id="KW-1185">Reference proteome</keyword>
<dbReference type="GO" id="GO:0015501">
    <property type="term" value="F:glutamate:sodium symporter activity"/>
    <property type="evidence" value="ECO:0007669"/>
    <property type="project" value="TreeGrafter"/>
</dbReference>
<keyword evidence="4 6" id="KW-1133">Transmembrane helix</keyword>
<dbReference type="InterPro" id="IPR036458">
    <property type="entry name" value="Na:dicarbo_symporter_sf"/>
</dbReference>
<gene>
    <name evidence="7" type="ORF">FSP39_010417</name>
</gene>
<evidence type="ECO:0000256" key="2">
    <source>
        <dbReference type="ARBA" id="ARBA00022448"/>
    </source>
</evidence>
<accession>A0AA89BZD6</accession>
<evidence type="ECO:0000256" key="4">
    <source>
        <dbReference type="ARBA" id="ARBA00022989"/>
    </source>
</evidence>
<feature type="transmembrane region" description="Helical" evidence="6">
    <location>
        <begin position="150"/>
        <end position="170"/>
    </location>
</feature>
<keyword evidence="2 6" id="KW-0813">Transport</keyword>
<feature type="transmembrane region" description="Helical" evidence="6">
    <location>
        <begin position="262"/>
        <end position="282"/>
    </location>
</feature>
<evidence type="ECO:0000256" key="1">
    <source>
        <dbReference type="ARBA" id="ARBA00004141"/>
    </source>
</evidence>
<comment type="caution">
    <text evidence="7">The sequence shown here is derived from an EMBL/GenBank/DDBJ whole genome shotgun (WGS) entry which is preliminary data.</text>
</comment>
<dbReference type="GO" id="GO:0005313">
    <property type="term" value="F:L-glutamate transmembrane transporter activity"/>
    <property type="evidence" value="ECO:0007669"/>
    <property type="project" value="TreeGrafter"/>
</dbReference>
<feature type="transmembrane region" description="Helical" evidence="6">
    <location>
        <begin position="182"/>
        <end position="206"/>
    </location>
</feature>
<evidence type="ECO:0000256" key="6">
    <source>
        <dbReference type="RuleBase" id="RU361216"/>
    </source>
</evidence>
<dbReference type="Proteomes" id="UP001186944">
    <property type="component" value="Unassembled WGS sequence"/>
</dbReference>
<evidence type="ECO:0000256" key="5">
    <source>
        <dbReference type="ARBA" id="ARBA00023136"/>
    </source>
</evidence>
<dbReference type="PANTHER" id="PTHR11958">
    <property type="entry name" value="SODIUM/DICARBOXYLATE SYMPORTER-RELATED"/>
    <property type="match status" value="1"/>
</dbReference>
<feature type="transmembrane region" description="Helical" evidence="6">
    <location>
        <begin position="53"/>
        <end position="73"/>
    </location>
</feature>
<comment type="subcellular location">
    <subcellularLocation>
        <location evidence="1 6">Membrane</location>
        <topology evidence="1 6">Multi-pass membrane protein</topology>
    </subcellularLocation>
</comment>